<evidence type="ECO:0000313" key="6">
    <source>
        <dbReference type="EMBL" id="GGZ24618.1"/>
    </source>
</evidence>
<accession>A0A918PVD5</accession>
<name>A0A918PVD5_9BACT</name>
<evidence type="ECO:0000313" key="7">
    <source>
        <dbReference type="Proteomes" id="UP000619457"/>
    </source>
</evidence>
<dbReference type="Gene3D" id="2.160.20.10">
    <property type="entry name" value="Single-stranded right-handed beta-helix, Pectin lyase-like"/>
    <property type="match status" value="1"/>
</dbReference>
<dbReference type="Pfam" id="PF12708">
    <property type="entry name" value="Pect-lyase_RHGA_epim"/>
    <property type="match status" value="1"/>
</dbReference>
<keyword evidence="3 4" id="KW-0326">Glycosidase</keyword>
<protein>
    <submittedName>
        <fullName evidence="6">Exo-poly-alpha-D-galacturonosidase</fullName>
    </submittedName>
</protein>
<dbReference type="SMART" id="SM00710">
    <property type="entry name" value="PbH1"/>
    <property type="match status" value="4"/>
</dbReference>
<dbReference type="InterPro" id="IPR011050">
    <property type="entry name" value="Pectin_lyase_fold/virulence"/>
</dbReference>
<dbReference type="GO" id="GO:0005975">
    <property type="term" value="P:carbohydrate metabolic process"/>
    <property type="evidence" value="ECO:0007669"/>
    <property type="project" value="InterPro"/>
</dbReference>
<comment type="caution">
    <text evidence="6">The sequence shown here is derived from an EMBL/GenBank/DDBJ whole genome shotgun (WGS) entry which is preliminary data.</text>
</comment>
<dbReference type="InterPro" id="IPR012334">
    <property type="entry name" value="Pectin_lyas_fold"/>
</dbReference>
<organism evidence="6 7">
    <name type="scientific">Echinicola pacifica</name>
    <dbReference type="NCBI Taxonomy" id="346377"/>
    <lineage>
        <taxon>Bacteria</taxon>
        <taxon>Pseudomonadati</taxon>
        <taxon>Bacteroidota</taxon>
        <taxon>Cytophagia</taxon>
        <taxon>Cytophagales</taxon>
        <taxon>Cyclobacteriaceae</taxon>
        <taxon>Echinicola</taxon>
    </lineage>
</organism>
<dbReference type="RefSeq" id="WP_018473512.1">
    <property type="nucleotide sequence ID" value="NZ_BMWX01000003.1"/>
</dbReference>
<comment type="similarity">
    <text evidence="1 4">Belongs to the glycosyl hydrolase 28 family.</text>
</comment>
<dbReference type="GO" id="GO:0004650">
    <property type="term" value="F:polygalacturonase activity"/>
    <property type="evidence" value="ECO:0007669"/>
    <property type="project" value="InterPro"/>
</dbReference>
<evidence type="ECO:0000256" key="2">
    <source>
        <dbReference type="ARBA" id="ARBA00022801"/>
    </source>
</evidence>
<proteinExistence type="inferred from homology"/>
<dbReference type="Proteomes" id="UP000619457">
    <property type="component" value="Unassembled WGS sequence"/>
</dbReference>
<dbReference type="InterPro" id="IPR006626">
    <property type="entry name" value="PbH1"/>
</dbReference>
<evidence type="ECO:0000256" key="1">
    <source>
        <dbReference type="ARBA" id="ARBA00008834"/>
    </source>
</evidence>
<dbReference type="InterPro" id="IPR024535">
    <property type="entry name" value="RHGA/B-epi-like_pectate_lyase"/>
</dbReference>
<keyword evidence="2 4" id="KW-0378">Hydrolase</keyword>
<gene>
    <name evidence="6" type="ORF">GCM10007049_16250</name>
</gene>
<dbReference type="PANTHER" id="PTHR31339">
    <property type="entry name" value="PECTIN LYASE-RELATED"/>
    <property type="match status" value="1"/>
</dbReference>
<feature type="domain" description="Rhamnogalacturonase A/B/Epimerase-like pectate lyase" evidence="5">
    <location>
        <begin position="24"/>
        <end position="84"/>
    </location>
</feature>
<dbReference type="SUPFAM" id="SSF51126">
    <property type="entry name" value="Pectin lyase-like"/>
    <property type="match status" value="1"/>
</dbReference>
<evidence type="ECO:0000256" key="3">
    <source>
        <dbReference type="ARBA" id="ARBA00023295"/>
    </source>
</evidence>
<dbReference type="EMBL" id="BMWX01000003">
    <property type="protein sequence ID" value="GGZ24618.1"/>
    <property type="molecule type" value="Genomic_DNA"/>
</dbReference>
<dbReference type="AlphaFoldDB" id="A0A918PVD5"/>
<evidence type="ECO:0000259" key="5">
    <source>
        <dbReference type="Pfam" id="PF12708"/>
    </source>
</evidence>
<reference evidence="6" key="1">
    <citation type="journal article" date="2014" name="Int. J. Syst. Evol. Microbiol.">
        <title>Complete genome sequence of Corynebacterium casei LMG S-19264T (=DSM 44701T), isolated from a smear-ripened cheese.</title>
        <authorList>
            <consortium name="US DOE Joint Genome Institute (JGI-PGF)"/>
            <person name="Walter F."/>
            <person name="Albersmeier A."/>
            <person name="Kalinowski J."/>
            <person name="Ruckert C."/>
        </authorList>
    </citation>
    <scope>NUCLEOTIDE SEQUENCE</scope>
    <source>
        <strain evidence="6">KCTC 12368</strain>
    </source>
</reference>
<evidence type="ECO:0000256" key="4">
    <source>
        <dbReference type="RuleBase" id="RU361169"/>
    </source>
</evidence>
<reference evidence="6" key="2">
    <citation type="submission" date="2020-09" db="EMBL/GenBank/DDBJ databases">
        <authorList>
            <person name="Sun Q."/>
            <person name="Kim S."/>
        </authorList>
    </citation>
    <scope>NUCLEOTIDE SEQUENCE</scope>
    <source>
        <strain evidence="6">KCTC 12368</strain>
    </source>
</reference>
<dbReference type="InterPro" id="IPR051801">
    <property type="entry name" value="GH28_Enzymes"/>
</dbReference>
<dbReference type="Pfam" id="PF00295">
    <property type="entry name" value="Glyco_hydro_28"/>
    <property type="match status" value="1"/>
</dbReference>
<dbReference type="PANTHER" id="PTHR31339:SF9">
    <property type="entry name" value="PLASMIN AND FIBRONECTIN-BINDING PROTEIN A"/>
    <property type="match status" value="1"/>
</dbReference>
<dbReference type="InterPro" id="IPR000743">
    <property type="entry name" value="Glyco_hydro_28"/>
</dbReference>
<sequence>MNAKILLLIYFLILPQGLWAAAEVSVLEYGAKGDGKTLNTIPIQKAIDDLAQQGGGKVIIPAGEYVSGTLLLRDNIHLFLAEGAQLLGSPDPRDYQSIDAFVDATGQLRGKCLIGAKGVKNIAITGQGTIDGRGENFLADQLKPWLQDAGLSDKEVQDLMGDRPFLLRFVESKNILLQGINMRQPAAWTCHFFQSSHIRVEGVSIYSHAHRNNDGIDLDSSHHVRIENSNIDTGDDAICVKSTSPEATHHVKVRNCRLKSDWGAIKFGTESMGDFHHISVKNCSIHDTKGGGIKILSVDGANIHHISIKKVQMENTEMPIFIRLGERQRTYRDAPAQPVGTIRKLLIKQVEASLRPIDSLRVSPPTAIFITGTEDHNIDAVKLKKITVRLPGGGKYHQREIDIPRMPERYPEFSFFGVLPAYGLVARNVDKLVAKGIEFILEDQDFREAIWLQEVDKSTINQKNHD</sequence>
<keyword evidence="7" id="KW-1185">Reference proteome</keyword>